<evidence type="ECO:0000313" key="2">
    <source>
        <dbReference type="EMBL" id="KAE9067331.1"/>
    </source>
</evidence>
<evidence type="ECO:0000313" key="16">
    <source>
        <dbReference type="Proteomes" id="UP000488956"/>
    </source>
</evidence>
<sequence length="71" mass="8597">MAATSTRIREFRKRVRLTKEQELQLRRRRNEFPHATYNELAAWARERFNLSRRLQSKSLRASSEMEAAYIL</sequence>
<evidence type="ECO:0000313" key="3">
    <source>
        <dbReference type="EMBL" id="KAE9069093.1"/>
    </source>
</evidence>
<dbReference type="EMBL" id="QXGC01003601">
    <property type="protein sequence ID" value="KAE9174446.1"/>
    <property type="molecule type" value="Genomic_DNA"/>
</dbReference>
<dbReference type="Proteomes" id="UP000460718">
    <property type="component" value="Unassembled WGS sequence"/>
</dbReference>
<evidence type="ECO:0000313" key="11">
    <source>
        <dbReference type="Proteomes" id="UP000440367"/>
    </source>
</evidence>
<evidence type="ECO:0000313" key="14">
    <source>
        <dbReference type="Proteomes" id="UP000460718"/>
    </source>
</evidence>
<organism evidence="4 12">
    <name type="scientific">Phytophthora fragariae</name>
    <dbReference type="NCBI Taxonomy" id="53985"/>
    <lineage>
        <taxon>Eukaryota</taxon>
        <taxon>Sar</taxon>
        <taxon>Stramenopiles</taxon>
        <taxon>Oomycota</taxon>
        <taxon>Peronosporomycetes</taxon>
        <taxon>Peronosporales</taxon>
        <taxon>Peronosporaceae</taxon>
        <taxon>Phytophthora</taxon>
    </lineage>
</organism>
<evidence type="ECO:0000313" key="5">
    <source>
        <dbReference type="EMBL" id="KAE9170188.1"/>
    </source>
</evidence>
<evidence type="ECO:0000313" key="6">
    <source>
        <dbReference type="EMBL" id="KAE9174446.1"/>
    </source>
</evidence>
<evidence type="ECO:0000313" key="1">
    <source>
        <dbReference type="EMBL" id="KAE8972809.1"/>
    </source>
</evidence>
<dbReference type="Proteomes" id="UP000440732">
    <property type="component" value="Unassembled WGS sequence"/>
</dbReference>
<dbReference type="Proteomes" id="UP000476176">
    <property type="component" value="Unassembled WGS sequence"/>
</dbReference>
<evidence type="ECO:0000313" key="4">
    <source>
        <dbReference type="EMBL" id="KAE9113998.1"/>
    </source>
</evidence>
<dbReference type="Proteomes" id="UP000488956">
    <property type="component" value="Unassembled WGS sequence"/>
</dbReference>
<keyword evidence="9" id="KW-1185">Reference proteome</keyword>
<evidence type="ECO:0000313" key="9">
    <source>
        <dbReference type="Proteomes" id="UP000433483"/>
    </source>
</evidence>
<accession>A0A6A3SED2</accession>
<dbReference type="Proteomes" id="UP000433483">
    <property type="component" value="Unassembled WGS sequence"/>
</dbReference>
<evidence type="ECO:0008006" key="17">
    <source>
        <dbReference type="Google" id="ProtNLM"/>
    </source>
</evidence>
<dbReference type="Proteomes" id="UP000441208">
    <property type="component" value="Unassembled WGS sequence"/>
</dbReference>
<dbReference type="Proteomes" id="UP000437068">
    <property type="component" value="Unassembled WGS sequence"/>
</dbReference>
<dbReference type="EMBL" id="QXGE01003462">
    <property type="protein sequence ID" value="KAE9274963.1"/>
    <property type="molecule type" value="Genomic_DNA"/>
</dbReference>
<reference evidence="9 10" key="1">
    <citation type="submission" date="2018-08" db="EMBL/GenBank/DDBJ databases">
        <title>Genomic investigation of the strawberry pathogen Phytophthora fragariae indicates pathogenicity is determined by transcriptional variation in three key races.</title>
        <authorList>
            <person name="Adams T.M."/>
            <person name="Armitage A.D."/>
            <person name="Sobczyk M.K."/>
            <person name="Bates H.J."/>
            <person name="Dunwell J.M."/>
            <person name="Nellist C.F."/>
            <person name="Harrison R.J."/>
        </authorList>
    </citation>
    <scope>NUCLEOTIDE SEQUENCE [LARGE SCALE GENOMIC DNA]</scope>
    <source>
        <strain evidence="8 10">A4</strain>
        <strain evidence="7 11">BC-1</strain>
        <strain evidence="6 15">BC-23</strain>
        <strain evidence="5 9">NOV-27</strain>
        <strain evidence="4 12">NOV-5</strain>
        <strain evidence="3 13">NOV-71</strain>
        <strain evidence="2 16">ONT-3</strain>
        <strain evidence="1 14">SCRP245</strain>
    </source>
</reference>
<protein>
    <recommendedName>
        <fullName evidence="17">ARS-binding protein 1 N-terminal domain-containing protein</fullName>
    </recommendedName>
</protein>
<dbReference type="EMBL" id="QXFZ01003435">
    <property type="protein sequence ID" value="KAE9069093.1"/>
    <property type="molecule type" value="Genomic_DNA"/>
</dbReference>
<evidence type="ECO:0000313" key="15">
    <source>
        <dbReference type="Proteomes" id="UP000476176"/>
    </source>
</evidence>
<proteinExistence type="predicted"/>
<gene>
    <name evidence="8" type="ORF">PF001_g26812</name>
    <name evidence="7" type="ORF">PF002_g28147</name>
    <name evidence="6" type="ORF">PF004_g26659</name>
    <name evidence="5" type="ORF">PF005_g27654</name>
    <name evidence="4" type="ORF">PF006_g19611</name>
    <name evidence="3" type="ORF">PF007_g27447</name>
    <name evidence="2" type="ORF">PF010_g27502</name>
    <name evidence="1" type="ORF">PF011_g25503</name>
</gene>
<evidence type="ECO:0000313" key="10">
    <source>
        <dbReference type="Proteomes" id="UP000437068"/>
    </source>
</evidence>
<dbReference type="Proteomes" id="UP000440367">
    <property type="component" value="Unassembled WGS sequence"/>
</dbReference>
<evidence type="ECO:0000313" key="12">
    <source>
        <dbReference type="Proteomes" id="UP000440732"/>
    </source>
</evidence>
<dbReference type="EMBL" id="QXGD01003375">
    <property type="protein sequence ID" value="KAE9178146.1"/>
    <property type="molecule type" value="Genomic_DNA"/>
</dbReference>
<dbReference type="AlphaFoldDB" id="A0A6A3SED2"/>
<dbReference type="EMBL" id="QXGA01001638">
    <property type="protein sequence ID" value="KAE9113998.1"/>
    <property type="molecule type" value="Genomic_DNA"/>
</dbReference>
<dbReference type="EMBL" id="QXGB01003548">
    <property type="protein sequence ID" value="KAE9170188.1"/>
    <property type="molecule type" value="Genomic_DNA"/>
</dbReference>
<evidence type="ECO:0000313" key="7">
    <source>
        <dbReference type="EMBL" id="KAE9178146.1"/>
    </source>
</evidence>
<evidence type="ECO:0000313" key="13">
    <source>
        <dbReference type="Proteomes" id="UP000441208"/>
    </source>
</evidence>
<dbReference type="EMBL" id="QXFW01003130">
    <property type="protein sequence ID" value="KAE8972809.1"/>
    <property type="molecule type" value="Genomic_DNA"/>
</dbReference>
<dbReference type="EMBL" id="QXFX01003732">
    <property type="protein sequence ID" value="KAE9067331.1"/>
    <property type="molecule type" value="Genomic_DNA"/>
</dbReference>
<evidence type="ECO:0000313" key="8">
    <source>
        <dbReference type="EMBL" id="KAE9274963.1"/>
    </source>
</evidence>
<name>A0A6A3SED2_9STRA</name>
<comment type="caution">
    <text evidence="4">The sequence shown here is derived from an EMBL/GenBank/DDBJ whole genome shotgun (WGS) entry which is preliminary data.</text>
</comment>